<dbReference type="Proteomes" id="UP001073227">
    <property type="component" value="Unassembled WGS sequence"/>
</dbReference>
<dbReference type="PANTHER" id="PTHR37937:SF1">
    <property type="entry name" value="CONJUGATIVE TRANSFER: DNA TRANSPORT"/>
    <property type="match status" value="1"/>
</dbReference>
<evidence type="ECO:0000259" key="7">
    <source>
        <dbReference type="Pfam" id="PF10412"/>
    </source>
</evidence>
<dbReference type="SUPFAM" id="SSF52540">
    <property type="entry name" value="P-loop containing nucleoside triphosphate hydrolases"/>
    <property type="match status" value="1"/>
</dbReference>
<dbReference type="RefSeq" id="WP_267655056.1">
    <property type="nucleotide sequence ID" value="NZ_JAOVZR010000001.1"/>
</dbReference>
<name>A0ABT3ZD00_9HYPH</name>
<evidence type="ECO:0000313" key="8">
    <source>
        <dbReference type="EMBL" id="MCY0149603.1"/>
    </source>
</evidence>
<evidence type="ECO:0000256" key="3">
    <source>
        <dbReference type="ARBA" id="ARBA00022692"/>
    </source>
</evidence>
<keyword evidence="4 6" id="KW-1133">Transmembrane helix</keyword>
<sequence length="594" mass="63243">MKLHPLTPRQPVLLANVSQAVATIVVTCALFAAMMTVLPPIAWLGHLDEARGTNMAFLFGLVRDYVAHSFNRNDLLGAMIQLIDLPFALASALSTFGVGLPVGVRGTAALLVGAIAGLEARQAVLADVLAEPLVSHVNGPQLVAGKAAIRSLSAAWAKRFGGADSGVELVAGLTMPRPLEAEHILLAGGTGAGKTTVMETIMDSAIKRGDKILALDVKGDVTARFPIDDFCLLALDDARSSRWMLGLDIVTPEDAAELATEIIRETNDPSWSAGARQVLTAILVRLQNEAAKRGKVWSWTDLDQILSKPVADLFRLLRQSDPVAASLINVEQDQTQRQAMSFYFVLAANAGQMAKAFAAMGGSSRNVTKSPGVSIRRWARGAGSANLILRQSRRQPELSASMFRIVLKIVADNAGSISYSDGKSPPATWLCLDELPQLGHSPAIPRLAAIGRSLGVRIVAAIQSPAQLKEIYGADGAQHLLDNMTTKIVGRLASGSTASEISSIWIGNRTVSWMEETGHGPDGKPRSERKTQGIPVVDPQFLSDALGLTARSAKSSRIRALVIGHGNIAMLSWPVGLWNARRPADVPRQGHGRS</sequence>
<organism evidence="8 9">
    <name type="scientific">Hoeflea algicola</name>
    <dbReference type="NCBI Taxonomy" id="2983763"/>
    <lineage>
        <taxon>Bacteria</taxon>
        <taxon>Pseudomonadati</taxon>
        <taxon>Pseudomonadota</taxon>
        <taxon>Alphaproteobacteria</taxon>
        <taxon>Hyphomicrobiales</taxon>
        <taxon>Rhizobiaceae</taxon>
        <taxon>Hoeflea</taxon>
    </lineage>
</organism>
<keyword evidence="3 6" id="KW-0812">Transmembrane</keyword>
<evidence type="ECO:0000256" key="2">
    <source>
        <dbReference type="ARBA" id="ARBA00022475"/>
    </source>
</evidence>
<dbReference type="CDD" id="cd01127">
    <property type="entry name" value="TrwB_TraG_TraD_VirD4"/>
    <property type="match status" value="1"/>
</dbReference>
<evidence type="ECO:0000313" key="9">
    <source>
        <dbReference type="Proteomes" id="UP001073227"/>
    </source>
</evidence>
<keyword evidence="5 6" id="KW-0472">Membrane</keyword>
<accession>A0ABT3ZD00</accession>
<evidence type="ECO:0000256" key="4">
    <source>
        <dbReference type="ARBA" id="ARBA00022989"/>
    </source>
</evidence>
<evidence type="ECO:0000256" key="5">
    <source>
        <dbReference type="ARBA" id="ARBA00023136"/>
    </source>
</evidence>
<feature type="transmembrane region" description="Helical" evidence="6">
    <location>
        <begin position="20"/>
        <end position="45"/>
    </location>
</feature>
<feature type="domain" description="Type IV secretion system coupling protein TraD DNA-binding" evidence="7">
    <location>
        <begin position="170"/>
        <end position="519"/>
    </location>
</feature>
<gene>
    <name evidence="8" type="ORF">OEG84_18290</name>
</gene>
<dbReference type="PANTHER" id="PTHR37937">
    <property type="entry name" value="CONJUGATIVE TRANSFER: DNA TRANSPORT"/>
    <property type="match status" value="1"/>
</dbReference>
<dbReference type="GO" id="GO:0003677">
    <property type="term" value="F:DNA binding"/>
    <property type="evidence" value="ECO:0007669"/>
    <property type="project" value="UniProtKB-KW"/>
</dbReference>
<dbReference type="InterPro" id="IPR051539">
    <property type="entry name" value="T4SS-coupling_protein"/>
</dbReference>
<keyword evidence="9" id="KW-1185">Reference proteome</keyword>
<comment type="subcellular location">
    <subcellularLocation>
        <location evidence="1">Cell membrane</location>
        <topology evidence="1">Multi-pass membrane protein</topology>
    </subcellularLocation>
</comment>
<protein>
    <submittedName>
        <fullName evidence="8">Type IV secretion system DNA-binding domain-containing protein</fullName>
    </submittedName>
</protein>
<dbReference type="InterPro" id="IPR027417">
    <property type="entry name" value="P-loop_NTPase"/>
</dbReference>
<dbReference type="Pfam" id="PF10412">
    <property type="entry name" value="TrwB_AAD_bind"/>
    <property type="match status" value="1"/>
</dbReference>
<reference evidence="8" key="1">
    <citation type="submission" date="2022-10" db="EMBL/GenBank/DDBJ databases">
        <title>Hoeflea sp. G2-23, isolated from marine algae.</title>
        <authorList>
            <person name="Kristyanto S."/>
            <person name="Kim J.M."/>
            <person name="Jeon C.O."/>
        </authorList>
    </citation>
    <scope>NUCLEOTIDE SEQUENCE</scope>
    <source>
        <strain evidence="8">G2-23</strain>
    </source>
</reference>
<evidence type="ECO:0000256" key="6">
    <source>
        <dbReference type="SAM" id="Phobius"/>
    </source>
</evidence>
<keyword evidence="2" id="KW-1003">Cell membrane</keyword>
<keyword evidence="8" id="KW-0238">DNA-binding</keyword>
<dbReference type="EMBL" id="JAOVZR010000001">
    <property type="protein sequence ID" value="MCY0149603.1"/>
    <property type="molecule type" value="Genomic_DNA"/>
</dbReference>
<proteinExistence type="predicted"/>
<evidence type="ECO:0000256" key="1">
    <source>
        <dbReference type="ARBA" id="ARBA00004651"/>
    </source>
</evidence>
<comment type="caution">
    <text evidence="8">The sequence shown here is derived from an EMBL/GenBank/DDBJ whole genome shotgun (WGS) entry which is preliminary data.</text>
</comment>
<dbReference type="Gene3D" id="3.40.50.300">
    <property type="entry name" value="P-loop containing nucleotide triphosphate hydrolases"/>
    <property type="match status" value="2"/>
</dbReference>
<dbReference type="InterPro" id="IPR019476">
    <property type="entry name" value="T4SS_TraD_DNA-bd"/>
</dbReference>